<dbReference type="EMBL" id="LUGH01000487">
    <property type="protein sequence ID" value="OBZ84630.1"/>
    <property type="molecule type" value="Genomic_DNA"/>
</dbReference>
<reference evidence="1 2" key="1">
    <citation type="submission" date="2016-03" db="EMBL/GenBank/DDBJ databases">
        <title>Choanephora cucurbitarum.</title>
        <authorList>
            <person name="Min B."/>
            <person name="Park H."/>
            <person name="Park J.-H."/>
            <person name="Shin H.-D."/>
            <person name="Choi I.-G."/>
        </authorList>
    </citation>
    <scope>NUCLEOTIDE SEQUENCE [LARGE SCALE GENOMIC DNA]</scope>
    <source>
        <strain evidence="1 2">KUS-F28377</strain>
    </source>
</reference>
<evidence type="ECO:0000313" key="2">
    <source>
        <dbReference type="Proteomes" id="UP000093000"/>
    </source>
</evidence>
<dbReference type="Proteomes" id="UP000093000">
    <property type="component" value="Unassembled WGS sequence"/>
</dbReference>
<gene>
    <name evidence="1" type="ORF">A0J61_07320</name>
</gene>
<evidence type="ECO:0000313" key="1">
    <source>
        <dbReference type="EMBL" id="OBZ84630.1"/>
    </source>
</evidence>
<name>A0A1C7N6A1_9FUNG</name>
<dbReference type="AlphaFoldDB" id="A0A1C7N6A1"/>
<organism evidence="1 2">
    <name type="scientific">Choanephora cucurbitarum</name>
    <dbReference type="NCBI Taxonomy" id="101091"/>
    <lineage>
        <taxon>Eukaryota</taxon>
        <taxon>Fungi</taxon>
        <taxon>Fungi incertae sedis</taxon>
        <taxon>Mucoromycota</taxon>
        <taxon>Mucoromycotina</taxon>
        <taxon>Mucoromycetes</taxon>
        <taxon>Mucorales</taxon>
        <taxon>Mucorineae</taxon>
        <taxon>Choanephoraceae</taxon>
        <taxon>Choanephoroideae</taxon>
        <taxon>Choanephora</taxon>
    </lineage>
</organism>
<keyword evidence="2" id="KW-1185">Reference proteome</keyword>
<dbReference type="OrthoDB" id="2267587at2759"/>
<dbReference type="InParanoid" id="A0A1C7N6A1"/>
<comment type="caution">
    <text evidence="1">The sequence shown here is derived from an EMBL/GenBank/DDBJ whole genome shotgun (WGS) entry which is preliminary data.</text>
</comment>
<sequence>MIFPFRSQNVLSIFRASHSIGSTADSRLLIAPQPVTYRSSSSMSFNQLITPNLSTSANTTPPSIAMGKGKRRACKGCEEHNCPGKVNRKRYISPRYSKCEDETDCPGLWDATKCTFLKSDAE</sequence>
<accession>A0A1C7N6A1</accession>
<protein>
    <submittedName>
        <fullName evidence="1">Uncharacterized protein</fullName>
    </submittedName>
</protein>
<proteinExistence type="predicted"/>